<name>A0A1Y1VLA6_9FUNG</name>
<evidence type="ECO:0000313" key="6">
    <source>
        <dbReference type="Proteomes" id="UP000193719"/>
    </source>
</evidence>
<dbReference type="EMBL" id="MCFH01000005">
    <property type="protein sequence ID" value="ORX57886.1"/>
    <property type="molecule type" value="Genomic_DNA"/>
</dbReference>
<feature type="region of interest" description="Disordered" evidence="4">
    <location>
        <begin position="35"/>
        <end position="54"/>
    </location>
</feature>
<organism evidence="5 6">
    <name type="scientific">Piromyces finnis</name>
    <dbReference type="NCBI Taxonomy" id="1754191"/>
    <lineage>
        <taxon>Eukaryota</taxon>
        <taxon>Fungi</taxon>
        <taxon>Fungi incertae sedis</taxon>
        <taxon>Chytridiomycota</taxon>
        <taxon>Chytridiomycota incertae sedis</taxon>
        <taxon>Neocallimastigomycetes</taxon>
        <taxon>Neocallimastigales</taxon>
        <taxon>Neocallimastigaceae</taxon>
        <taxon>Piromyces</taxon>
    </lineage>
</organism>
<keyword evidence="1" id="KW-0547">Nucleotide-binding</keyword>
<feature type="region of interest" description="Disordered" evidence="4">
    <location>
        <begin position="60"/>
        <end position="79"/>
    </location>
</feature>
<proteinExistence type="predicted"/>
<feature type="coiled-coil region" evidence="3">
    <location>
        <begin position="1332"/>
        <end position="1362"/>
    </location>
</feature>
<dbReference type="OrthoDB" id="2128407at2759"/>
<evidence type="ECO:0000256" key="1">
    <source>
        <dbReference type="ARBA" id="ARBA00022741"/>
    </source>
</evidence>
<accession>A0A1Y1VLA6</accession>
<comment type="caution">
    <text evidence="5">The sequence shown here is derived from an EMBL/GenBank/DDBJ whole genome shotgun (WGS) entry which is preliminary data.</text>
</comment>
<evidence type="ECO:0000313" key="5">
    <source>
        <dbReference type="EMBL" id="ORX57886.1"/>
    </source>
</evidence>
<keyword evidence="3" id="KW-0175">Coiled coil</keyword>
<evidence type="ECO:0008006" key="7">
    <source>
        <dbReference type="Google" id="ProtNLM"/>
    </source>
</evidence>
<dbReference type="Gene3D" id="3.30.70.1230">
    <property type="entry name" value="Nucleotide cyclase"/>
    <property type="match status" value="2"/>
</dbReference>
<gene>
    <name evidence="5" type="ORF">BCR36DRAFT_409344</name>
</gene>
<dbReference type="Proteomes" id="UP000193719">
    <property type="component" value="Unassembled WGS sequence"/>
</dbReference>
<keyword evidence="6" id="KW-1185">Reference proteome</keyword>
<dbReference type="GO" id="GO:0005524">
    <property type="term" value="F:ATP binding"/>
    <property type="evidence" value="ECO:0007669"/>
    <property type="project" value="UniProtKB-KW"/>
</dbReference>
<dbReference type="SUPFAM" id="SSF55073">
    <property type="entry name" value="Nucleotide cyclase"/>
    <property type="match status" value="2"/>
</dbReference>
<sequence>MELATSLPEKGNVSLLKENVLSKSTSITIENKEEVKKDIEEEDDDEEYPIKPFGKLKSSLENINNNETPKDLSSDNVQSSSSKEELKMVLEYEKVLRSYLPFHLQNYLESLCEEEADTMKTSNIETFCVIAAINISEIVDFINQLQNKGKAGVKYLKEDINNYFSEVIEFIVNNKGDIVNLSEKTLVISWTINENDMDVDDCSKNDLTFDAIKACLKLLENYGTHTFEFEDLHLDYVAKIGMDAGLNNILLIEVEKDHLWQYINQGPVITQAYSVLNYNTPGKLGISHQTLRCIGAIINIPSLNLGAYDKKCIVIDNVDGITRKVAEMEEASENGGSEESIDIEDKIERCAQFVNDDLVYRFQSCLYEIPKYHEELKLTTLFIKTDEFPLETNDDLEIMQKLINLIIKTLTKYEGILNNLYYEENKLNFECLFGIPPLVHENDALYAVEAAIEIAGFLRRLINNCYYISITTGISWYTGLGNKNFGRFFMFGENTDYTHKIFTSPRSKYSILCDETTYLLTESYINFVDIGAMKYKNNNCSKKLYIVINLKKHVSIMPSSNDISIDEVTKNDYNLIGKAYQWNLSVSLLRKFVHSGKRKVIIIQGEEGCGITPFVKNFEKKAIEEGCSVCIGKVNNNTSLVPFAIFESLLREVIKVTINEKRKQERQRRRRNLESLIEEDEEYGIDKKSINESIKSLRDLPIVNNFKMIGRKSALKKSYGPRSALRNGKMKKSASSTVSFENSVVVNTEHDQDNNDTFKVGEKKKIKKRSNMFDEQETIITNNTNIKNYTGNTFEEDILEALFYLDEREEIAPLLNIIYYNRFESTNEVKIINKRMIFFEFCNLICRLLTKLSFITPLVIILDNAHMQDYFSWKLTNMIFKKCTKLFLCICTRPQSFYTTPEIKTITKEIWNSLYTTAITLDKFSETDTQKFMTLYYNEFKKLKYIKNKCSKVNNEFIFNLWKLTEGNPLLVLRTANSLFNDNITQLDEDFTLQLQKPFSELEVTKHASDLKSILRYQISTLDPDFRNLLFLFSLINRKVFSINTINDFVKMHCNSNKKCESVNKFINQDNLNFGTYDKYGFLKRFYKFKKREESIDCESKDSSLTNISINSNSKCLIGNEELPIGIDSTNYDVIFSFSGELIKEIIYEDESIDNRLTLHELYGKFIEEKDEDDYFSLYYHFCNSNNNQKMVYYLSKVCHVMYKMGANHLASSAYELLLTYYGEIIETDDNTNNNIDKQNIFLLSRKTIKNPKEKVKINEKPCNYELAQMFYEMGICNYALFKYRNAELYFLKTLDYLVYKFPEKNVSLVVKLIKETKKREQYKKLSEKEKAEMKKGEMNRIEKLINEIKDEKERNKVLEKYKKKIEKGSLSLCQKSLYMLYEVYNIYHKSIHAQIALLMALNDPSTSETGFKYAEILAKYGLELVWVYSTNATGWSYLNSAEDIINPDKNDLPILKMTRSHLIVYDCLAVANIFLKSWSKGKHFVDIIIKLSQQTGDTEIWGRATILKSLLYFQTGAVDKSFRLAKEVYNNSTERNIWKSQCTALLMTLQYFGAKEAIDNIFTPLNVINIVFNLPCKINSSNNEDVVLYAGLILDACFRFKVPISNIFDFVKRVIPSLEKLEPSSYYSVFSFPQYVIVLFLFYEFGYLKKTHPRYELANQLLVSCLQAMDLFKETQIVQPLISMLKGLNYLIQGNNNNALISWENGAKKAKRSQFYGTMLYWKMAYYGTGEIAERSKVIVKKLTDKINVSFDLDIQKEWEFDTFKVLKARKG</sequence>
<protein>
    <recommendedName>
        <fullName evidence="7">Orc1-like AAA ATPase domain-containing protein</fullName>
    </recommendedName>
</protein>
<dbReference type="GO" id="GO:0004016">
    <property type="term" value="F:adenylate cyclase activity"/>
    <property type="evidence" value="ECO:0007669"/>
    <property type="project" value="TreeGrafter"/>
</dbReference>
<reference evidence="5 6" key="2">
    <citation type="submission" date="2016-08" db="EMBL/GenBank/DDBJ databases">
        <title>Pervasive Adenine N6-methylation of Active Genes in Fungi.</title>
        <authorList>
            <consortium name="DOE Joint Genome Institute"/>
            <person name="Mondo S.J."/>
            <person name="Dannebaum R.O."/>
            <person name="Kuo R.C."/>
            <person name="Labutti K."/>
            <person name="Haridas S."/>
            <person name="Kuo A."/>
            <person name="Salamov A."/>
            <person name="Ahrendt S.R."/>
            <person name="Lipzen A."/>
            <person name="Sullivan W."/>
            <person name="Andreopoulos W.B."/>
            <person name="Clum A."/>
            <person name="Lindquist E."/>
            <person name="Daum C."/>
            <person name="Ramamoorthy G.K."/>
            <person name="Gryganskyi A."/>
            <person name="Culley D."/>
            <person name="Magnuson J.K."/>
            <person name="James T.Y."/>
            <person name="O'Malley M.A."/>
            <person name="Stajich J.E."/>
            <person name="Spatafora J.W."/>
            <person name="Visel A."/>
            <person name="Grigoriev I.V."/>
        </authorList>
    </citation>
    <scope>NUCLEOTIDE SEQUENCE [LARGE SCALE GENOMIC DNA]</scope>
    <source>
        <strain evidence="6">finn</strain>
    </source>
</reference>
<dbReference type="STRING" id="1754191.A0A1Y1VLA6"/>
<evidence type="ECO:0000256" key="2">
    <source>
        <dbReference type="ARBA" id="ARBA00022840"/>
    </source>
</evidence>
<dbReference type="PANTHER" id="PTHR16305">
    <property type="entry name" value="TESTICULAR SOLUBLE ADENYLYL CYCLASE"/>
    <property type="match status" value="1"/>
</dbReference>
<reference evidence="5 6" key="1">
    <citation type="submission" date="2016-08" db="EMBL/GenBank/DDBJ databases">
        <title>Genomes of anaerobic fungi encode conserved fungal cellulosomes for biomass hydrolysis.</title>
        <authorList>
            <consortium name="DOE Joint Genome Institute"/>
            <person name="Haitjema C.H."/>
            <person name="Gilmore S.P."/>
            <person name="Henske J.K."/>
            <person name="Solomon K.V."/>
            <person name="De Groot R."/>
            <person name="Kuo A."/>
            <person name="Mondo S.J."/>
            <person name="Salamov A.A."/>
            <person name="Labutti K."/>
            <person name="Zhao Z."/>
            <person name="Chiniquy J."/>
            <person name="Barry K."/>
            <person name="Brewer H.M."/>
            <person name="Purvine S.O."/>
            <person name="Wright A.T."/>
            <person name="Boxma B."/>
            <person name="Van Alen T."/>
            <person name="Hackstein J.H."/>
            <person name="Baker S.E."/>
            <person name="Grigoriev I.V."/>
            <person name="O'Malley M.A."/>
        </authorList>
    </citation>
    <scope>NUCLEOTIDE SEQUENCE [LARGE SCALE GENOMIC DNA]</scope>
    <source>
        <strain evidence="6">finn</strain>
    </source>
</reference>
<dbReference type="GO" id="GO:0005737">
    <property type="term" value="C:cytoplasm"/>
    <property type="evidence" value="ECO:0007669"/>
    <property type="project" value="TreeGrafter"/>
</dbReference>
<evidence type="ECO:0000256" key="4">
    <source>
        <dbReference type="SAM" id="MobiDB-lite"/>
    </source>
</evidence>
<dbReference type="InterPro" id="IPR029787">
    <property type="entry name" value="Nucleotide_cyclase"/>
</dbReference>
<dbReference type="PANTHER" id="PTHR16305:SF28">
    <property type="entry name" value="GUANYLATE CYCLASE DOMAIN-CONTAINING PROTEIN"/>
    <property type="match status" value="1"/>
</dbReference>
<evidence type="ECO:0000256" key="3">
    <source>
        <dbReference type="SAM" id="Coils"/>
    </source>
</evidence>
<keyword evidence="2" id="KW-0067">ATP-binding</keyword>